<dbReference type="RefSeq" id="WP_170165711.1">
    <property type="nucleotide sequence ID" value="NZ_JACHVT010000008.1"/>
</dbReference>
<dbReference type="InterPro" id="IPR038312">
    <property type="entry name" value="DUF5063_sf"/>
</dbReference>
<dbReference type="EMBL" id="JACHVT010000008">
    <property type="protein sequence ID" value="MBB2988254.1"/>
    <property type="molecule type" value="Genomic_DNA"/>
</dbReference>
<reference evidence="1 4" key="2">
    <citation type="submission" date="2020-08" db="EMBL/GenBank/DDBJ databases">
        <title>Genomic Encyclopedia of Type Strains, Phase IV (KMG-V): Genome sequencing to study the core and pangenomes of soil and plant-associated prokaryotes.</title>
        <authorList>
            <person name="Whitman W."/>
        </authorList>
    </citation>
    <scope>NUCLEOTIDE SEQUENCE [LARGE SCALE GENOMIC DNA]</scope>
    <source>
        <strain evidence="1 4">B3ACCR2</strain>
    </source>
</reference>
<keyword evidence="3" id="KW-1185">Reference proteome</keyword>
<dbReference type="EMBL" id="RBXT01000001">
    <property type="protein sequence ID" value="RKT77874.1"/>
    <property type="molecule type" value="Genomic_DNA"/>
</dbReference>
<dbReference type="Gene3D" id="1.20.120.1550">
    <property type="entry name" value="Protein of unknown function DUF5063"/>
    <property type="match status" value="1"/>
</dbReference>
<dbReference type="Pfam" id="PF16702">
    <property type="entry name" value="DUF5063"/>
    <property type="match status" value="1"/>
</dbReference>
<gene>
    <name evidence="2" type="ORF">DFJ68_1303</name>
    <name evidence="1" type="ORF">FHW14_003443</name>
</gene>
<proteinExistence type="predicted"/>
<evidence type="ECO:0000313" key="1">
    <source>
        <dbReference type="EMBL" id="MBB2988254.1"/>
    </source>
</evidence>
<dbReference type="AlphaFoldDB" id="A0A495XYD4"/>
<sequence>MPPPSEPLEAFVEVARSYCGLIEQVETLSRDTVLDRLAVLLPRLLELAVQLPSDEPSTDVDAGEVSYGAWRERFVAVNHTLGDLGDYWTSMDVGGDQEPEVVNLPLADDLADIWRDLRGGLSLVDVPETVVDAVWEWRFNFEIHWGAHAVEALRAVHAARTHSPRD</sequence>
<name>A0A495XYD4_9MICO</name>
<comment type="caution">
    <text evidence="2">The sequence shown here is derived from an EMBL/GenBank/DDBJ whole genome shotgun (WGS) entry which is preliminary data.</text>
</comment>
<accession>A0A495XYD4</accession>
<dbReference type="InterPro" id="IPR032025">
    <property type="entry name" value="DUF5063"/>
</dbReference>
<organism evidence="2 3">
    <name type="scientific">Terracoccus luteus</name>
    <dbReference type="NCBI Taxonomy" id="53356"/>
    <lineage>
        <taxon>Bacteria</taxon>
        <taxon>Bacillati</taxon>
        <taxon>Actinomycetota</taxon>
        <taxon>Actinomycetes</taxon>
        <taxon>Micrococcales</taxon>
        <taxon>Intrasporangiaceae</taxon>
        <taxon>Terracoccus</taxon>
    </lineage>
</organism>
<evidence type="ECO:0000313" key="2">
    <source>
        <dbReference type="EMBL" id="RKT77874.1"/>
    </source>
</evidence>
<evidence type="ECO:0000313" key="3">
    <source>
        <dbReference type="Proteomes" id="UP000278440"/>
    </source>
</evidence>
<evidence type="ECO:0000313" key="4">
    <source>
        <dbReference type="Proteomes" id="UP000590811"/>
    </source>
</evidence>
<protein>
    <submittedName>
        <fullName evidence="2">Uncharacterized protein DUF5063</fullName>
    </submittedName>
</protein>
<reference evidence="2 3" key="1">
    <citation type="submission" date="2018-10" db="EMBL/GenBank/DDBJ databases">
        <title>Sequencing the genomes of 1000 actinobacteria strains.</title>
        <authorList>
            <person name="Klenk H.-P."/>
        </authorList>
    </citation>
    <scope>NUCLEOTIDE SEQUENCE [LARGE SCALE GENOMIC DNA]</scope>
    <source>
        <strain evidence="2 3">DSM 44267</strain>
    </source>
</reference>
<dbReference type="Proteomes" id="UP000590811">
    <property type="component" value="Unassembled WGS sequence"/>
</dbReference>
<dbReference type="Proteomes" id="UP000278440">
    <property type="component" value="Unassembled WGS sequence"/>
</dbReference>